<feature type="site" description="Participates in a stacking interaction with the thymidine ring of dTDP-4-oxo-6-deoxyglucose" evidence="6">
    <location>
        <position position="139"/>
    </location>
</feature>
<sequence>MTSRVTGTELADVKIIEPAVFGDARGFFFESFNRRAFAEAVGVDADFVQDNHSRSAQGVLRGLHYQIKHPQGKLLRVVAGEVLDVAVDIRRSSPTFGRAVTVRLSAENKRQVWVPPGFAHGFLVLSEYADVLYKTTDYWHPECERQIAWNDPGIGIEWPLEVPPTLSAKDAAAPLLADAEVFE</sequence>
<keyword evidence="7" id="KW-0413">Isomerase</keyword>
<dbReference type="GO" id="GO:0008830">
    <property type="term" value="F:dTDP-4-dehydrorhamnose 3,5-epimerase activity"/>
    <property type="evidence" value="ECO:0007669"/>
    <property type="project" value="UniProtKB-UniRule"/>
</dbReference>
<dbReference type="Proteomes" id="UP000494170">
    <property type="component" value="Unassembled WGS sequence"/>
</dbReference>
<dbReference type="AlphaFoldDB" id="A0A6P2M122"/>
<dbReference type="GO" id="GO:0005829">
    <property type="term" value="C:cytosol"/>
    <property type="evidence" value="ECO:0007669"/>
    <property type="project" value="TreeGrafter"/>
</dbReference>
<name>A0A6P2M122_BURL3</name>
<dbReference type="EC" id="5.1.3.13" evidence="3 7"/>
<dbReference type="PANTHER" id="PTHR21047">
    <property type="entry name" value="DTDP-6-DEOXY-D-GLUCOSE-3,5 EPIMERASE"/>
    <property type="match status" value="1"/>
</dbReference>
<dbReference type="InterPro" id="IPR000888">
    <property type="entry name" value="RmlC-like"/>
</dbReference>
<dbReference type="PANTHER" id="PTHR21047:SF2">
    <property type="entry name" value="THYMIDINE DIPHOSPHO-4-KETO-RHAMNOSE 3,5-EPIMERASE"/>
    <property type="match status" value="1"/>
</dbReference>
<dbReference type="SUPFAM" id="SSF51182">
    <property type="entry name" value="RmlC-like cupins"/>
    <property type="match status" value="1"/>
</dbReference>
<dbReference type="InterPro" id="IPR011051">
    <property type="entry name" value="RmlC_Cupin_sf"/>
</dbReference>
<evidence type="ECO:0000256" key="7">
    <source>
        <dbReference type="RuleBase" id="RU364069"/>
    </source>
</evidence>
<evidence type="ECO:0000313" key="9">
    <source>
        <dbReference type="Proteomes" id="UP000494170"/>
    </source>
</evidence>
<reference evidence="8 9" key="1">
    <citation type="submission" date="2019-09" db="EMBL/GenBank/DDBJ databases">
        <authorList>
            <person name="Depoorter E."/>
        </authorList>
    </citation>
    <scope>NUCLEOTIDE SEQUENCE [LARGE SCALE GENOMIC DNA]</scope>
    <source>
        <strain evidence="8">LMG 6863</strain>
    </source>
</reference>
<dbReference type="UniPathway" id="UPA00124"/>
<evidence type="ECO:0000256" key="5">
    <source>
        <dbReference type="PIRSR" id="PIRSR600888-1"/>
    </source>
</evidence>
<protein>
    <recommendedName>
        <fullName evidence="4 7">dTDP-4-dehydrorhamnose 3,5-epimerase</fullName>
        <ecNumber evidence="3 7">5.1.3.13</ecNumber>
    </recommendedName>
    <alternativeName>
        <fullName evidence="7">Thymidine diphospho-4-keto-rhamnose 3,5-epimerase</fullName>
    </alternativeName>
</protein>
<dbReference type="EMBL" id="CABVPY010000019">
    <property type="protein sequence ID" value="VWB74095.1"/>
    <property type="molecule type" value="Genomic_DNA"/>
</dbReference>
<comment type="function">
    <text evidence="2 7">Catalyzes the epimerization of the C3' and C5'positions of dTDP-6-deoxy-D-xylo-4-hexulose, forming dTDP-6-deoxy-L-lyxo-4-hexulose.</text>
</comment>
<feature type="active site" description="Proton donor" evidence="5">
    <location>
        <position position="133"/>
    </location>
</feature>
<evidence type="ECO:0000256" key="1">
    <source>
        <dbReference type="ARBA" id="ARBA00001298"/>
    </source>
</evidence>
<comment type="subunit">
    <text evidence="7">Homodimer.</text>
</comment>
<dbReference type="Gene3D" id="2.60.120.10">
    <property type="entry name" value="Jelly Rolls"/>
    <property type="match status" value="1"/>
</dbReference>
<dbReference type="GO" id="GO:0000271">
    <property type="term" value="P:polysaccharide biosynthetic process"/>
    <property type="evidence" value="ECO:0007669"/>
    <property type="project" value="TreeGrafter"/>
</dbReference>
<organism evidence="8 9">
    <name type="scientific">Burkholderia lata (strain ATCC 17760 / DSM 23089 / LMG 22485 / NCIMB 9086 / R18194 / 383)</name>
    <dbReference type="NCBI Taxonomy" id="482957"/>
    <lineage>
        <taxon>Bacteria</taxon>
        <taxon>Pseudomonadati</taxon>
        <taxon>Pseudomonadota</taxon>
        <taxon>Betaproteobacteria</taxon>
        <taxon>Burkholderiales</taxon>
        <taxon>Burkholderiaceae</taxon>
        <taxon>Burkholderia</taxon>
        <taxon>Burkholderia cepacia complex</taxon>
    </lineage>
</organism>
<evidence type="ECO:0000256" key="4">
    <source>
        <dbReference type="ARBA" id="ARBA00019595"/>
    </source>
</evidence>
<proteinExistence type="inferred from homology"/>
<accession>A0A6P2M122</accession>
<evidence type="ECO:0000256" key="3">
    <source>
        <dbReference type="ARBA" id="ARBA00012098"/>
    </source>
</evidence>
<comment type="similarity">
    <text evidence="7">Belongs to the dTDP-4-dehydrorhamnose 3,5-epimerase family.</text>
</comment>
<feature type="active site" description="Proton acceptor" evidence="5">
    <location>
        <position position="64"/>
    </location>
</feature>
<evidence type="ECO:0000256" key="2">
    <source>
        <dbReference type="ARBA" id="ARBA00001997"/>
    </source>
</evidence>
<evidence type="ECO:0000256" key="6">
    <source>
        <dbReference type="PIRSR" id="PIRSR600888-3"/>
    </source>
</evidence>
<dbReference type="RefSeq" id="WP_174941543.1">
    <property type="nucleotide sequence ID" value="NZ_CABVPY010000019.1"/>
</dbReference>
<comment type="pathway">
    <text evidence="7">Carbohydrate biosynthesis; dTDP-L-rhamnose biosynthesis.</text>
</comment>
<evidence type="ECO:0000313" key="8">
    <source>
        <dbReference type="EMBL" id="VWB74095.1"/>
    </source>
</evidence>
<dbReference type="GO" id="GO:0019305">
    <property type="term" value="P:dTDP-rhamnose biosynthetic process"/>
    <property type="evidence" value="ECO:0007669"/>
    <property type="project" value="UniProtKB-UniRule"/>
</dbReference>
<dbReference type="NCBIfam" id="TIGR01221">
    <property type="entry name" value="rmlC"/>
    <property type="match status" value="1"/>
</dbReference>
<dbReference type="Pfam" id="PF00908">
    <property type="entry name" value="dTDP_sugar_isom"/>
    <property type="match status" value="1"/>
</dbReference>
<dbReference type="CDD" id="cd00438">
    <property type="entry name" value="cupin_RmlC"/>
    <property type="match status" value="1"/>
</dbReference>
<comment type="catalytic activity">
    <reaction evidence="1 7">
        <text>dTDP-4-dehydro-6-deoxy-alpha-D-glucose = dTDP-4-dehydro-beta-L-rhamnose</text>
        <dbReference type="Rhea" id="RHEA:16969"/>
        <dbReference type="ChEBI" id="CHEBI:57649"/>
        <dbReference type="ChEBI" id="CHEBI:62830"/>
        <dbReference type="EC" id="5.1.3.13"/>
    </reaction>
</comment>
<gene>
    <name evidence="8" type="ORF">BLA6863_03496</name>
</gene>
<dbReference type="InterPro" id="IPR014710">
    <property type="entry name" value="RmlC-like_jellyroll"/>
</dbReference>